<feature type="active site" description="Nucleophile; Schiff-base intermediate with DNA; for 5'-dRP lyase activity" evidence="12">
    <location>
        <position position="295"/>
    </location>
</feature>
<keyword evidence="3 13" id="KW-0808">Transferase</keyword>
<evidence type="ECO:0000256" key="11">
    <source>
        <dbReference type="ARBA" id="ARBA00049244"/>
    </source>
</evidence>
<dbReference type="SUPFAM" id="SSF47802">
    <property type="entry name" value="DNA polymerase beta, N-terminal domain-like"/>
    <property type="match status" value="1"/>
</dbReference>
<evidence type="ECO:0000256" key="14">
    <source>
        <dbReference type="SAM" id="MobiDB-lite"/>
    </source>
</evidence>
<evidence type="ECO:0000256" key="2">
    <source>
        <dbReference type="ARBA" id="ARBA00022634"/>
    </source>
</evidence>
<dbReference type="PANTHER" id="PTHR11276:SF28">
    <property type="entry name" value="DNA POLYMERASE LAMBDA"/>
    <property type="match status" value="1"/>
</dbReference>
<proteinExistence type="inferred from homology"/>
<dbReference type="Gene3D" id="3.30.210.10">
    <property type="entry name" value="DNA polymerase, thumb domain"/>
    <property type="match status" value="1"/>
</dbReference>
<dbReference type="PANTHER" id="PTHR11276">
    <property type="entry name" value="DNA POLYMERASE TYPE-X FAMILY MEMBER"/>
    <property type="match status" value="1"/>
</dbReference>
<dbReference type="GO" id="GO:0003887">
    <property type="term" value="F:DNA-directed DNA polymerase activity"/>
    <property type="evidence" value="ECO:0007669"/>
    <property type="project" value="UniProtKB-UniRule"/>
</dbReference>
<feature type="region of interest" description="Disordered" evidence="14">
    <location>
        <begin position="168"/>
        <end position="192"/>
    </location>
</feature>
<name>A0A5C3MHR4_9AGAR</name>
<dbReference type="Gene3D" id="1.10.150.20">
    <property type="entry name" value="5' to 3' exonuclease, C-terminal subdomain"/>
    <property type="match status" value="1"/>
</dbReference>
<keyword evidence="13" id="KW-0539">Nucleus</keyword>
<organism evidence="16 17">
    <name type="scientific">Crucibulum laeve</name>
    <dbReference type="NCBI Taxonomy" id="68775"/>
    <lineage>
        <taxon>Eukaryota</taxon>
        <taxon>Fungi</taxon>
        <taxon>Dikarya</taxon>
        <taxon>Basidiomycota</taxon>
        <taxon>Agaricomycotina</taxon>
        <taxon>Agaricomycetes</taxon>
        <taxon>Agaricomycetidae</taxon>
        <taxon>Agaricales</taxon>
        <taxon>Agaricineae</taxon>
        <taxon>Nidulariaceae</taxon>
        <taxon>Crucibulum</taxon>
    </lineage>
</organism>
<feature type="compositionally biased region" description="Basic and acidic residues" evidence="14">
    <location>
        <begin position="168"/>
        <end position="178"/>
    </location>
</feature>
<dbReference type="InterPro" id="IPR002008">
    <property type="entry name" value="DNA_pol_X_beta-like"/>
</dbReference>
<evidence type="ECO:0000256" key="3">
    <source>
        <dbReference type="ARBA" id="ARBA00022679"/>
    </source>
</evidence>
<feature type="domain" description="DNA-directed DNA polymerase X" evidence="15">
    <location>
        <begin position="231"/>
        <end position="600"/>
    </location>
</feature>
<sequence>MPSKRSNSALRSSSDSSSSRDSLGGRSSKRQRSNSTISWDGRPNAPLKIYIVQSKLEPETITELYDLVERHQRPSGDEDNGQHLDVQLCSEVQDADIVITGIHMKRRLERHIDWRLAREKAIVTPDWLRASVKEDHPVPCGNYSAISELHDETAENCPDKDQCDQCEGKQKQQDKEQAHLQNYPTTPPTAESYDGENMETLKSLEPDTTSRQITRNWGTRYACTRASPLVCPNQALAIELNILHRSRELEGKAANALSYERAVAIIKSYPKIIDSETFEEDIVKLPHLGKKILTKIEEFVENGHIKESRTIAASERFQSLSLFSTVYGVGPVTARNLYAIGLRKIEDMERYYDVPPDIDSTYLNVLELELVTPNGKRIIGLSKNKLPEVSIKIALAIRKDLDIKIPRAEVQTIHDVVMRELEKLQVGCISTIVGGYRRGKLESNDVDIVISHPDLKTGAAKIKGLCTQLTKHLYKQGYVTHVMHLSGFHEHNALRTEHWDSLEKALTVFVLPPKEGGRKLHRRVDLIFAPPEAYWTAVIGWSGSKMFQRDLRLWAKVERGMKFDSSGLTRRHDSKLFIPRSEKEVFDILGLEWIDPRMRNADV</sequence>
<gene>
    <name evidence="16" type="ORF">BDQ12DRAFT_641934</name>
</gene>
<keyword evidence="9 13" id="KW-0234">DNA repair</keyword>
<evidence type="ECO:0000313" key="16">
    <source>
        <dbReference type="EMBL" id="TFK44904.1"/>
    </source>
</evidence>
<dbReference type="GO" id="GO:0005634">
    <property type="term" value="C:nucleus"/>
    <property type="evidence" value="ECO:0007669"/>
    <property type="project" value="UniProtKB-SubCell"/>
</dbReference>
<evidence type="ECO:0000256" key="8">
    <source>
        <dbReference type="ARBA" id="ARBA00023125"/>
    </source>
</evidence>
<dbReference type="PROSITE" id="PS00522">
    <property type="entry name" value="DNA_POLYMERASE_X"/>
    <property type="match status" value="1"/>
</dbReference>
<evidence type="ECO:0000313" key="17">
    <source>
        <dbReference type="Proteomes" id="UP000308652"/>
    </source>
</evidence>
<evidence type="ECO:0000256" key="5">
    <source>
        <dbReference type="ARBA" id="ARBA00022705"/>
    </source>
</evidence>
<keyword evidence="4 13" id="KW-0548">Nucleotidyltransferase</keyword>
<dbReference type="InterPro" id="IPR028207">
    <property type="entry name" value="DNA_pol_B_palm_palm"/>
</dbReference>
<comment type="catalytic activity">
    <reaction evidence="11 13">
        <text>DNA(n) + a 2'-deoxyribonucleoside 5'-triphosphate = DNA(n+1) + diphosphate</text>
        <dbReference type="Rhea" id="RHEA:22508"/>
        <dbReference type="Rhea" id="RHEA-COMP:17339"/>
        <dbReference type="Rhea" id="RHEA-COMP:17340"/>
        <dbReference type="ChEBI" id="CHEBI:33019"/>
        <dbReference type="ChEBI" id="CHEBI:61560"/>
        <dbReference type="ChEBI" id="CHEBI:173112"/>
        <dbReference type="EC" id="2.7.7.7"/>
    </reaction>
</comment>
<dbReference type="InterPro" id="IPR029398">
    <property type="entry name" value="PolB_thumb"/>
</dbReference>
<dbReference type="EMBL" id="ML213590">
    <property type="protein sequence ID" value="TFK44904.1"/>
    <property type="molecule type" value="Genomic_DNA"/>
</dbReference>
<dbReference type="Pfam" id="PF14792">
    <property type="entry name" value="DNA_pol_B_palm"/>
    <property type="match status" value="1"/>
</dbReference>
<evidence type="ECO:0000256" key="1">
    <source>
        <dbReference type="ARBA" id="ARBA00008323"/>
    </source>
</evidence>
<dbReference type="GO" id="GO:0003677">
    <property type="term" value="F:DNA binding"/>
    <property type="evidence" value="ECO:0007669"/>
    <property type="project" value="UniProtKB-UniRule"/>
</dbReference>
<dbReference type="InterPro" id="IPR019843">
    <property type="entry name" value="DNA_pol-X_BS"/>
</dbReference>
<dbReference type="Gene3D" id="3.30.460.10">
    <property type="entry name" value="Beta Polymerase, domain 2"/>
    <property type="match status" value="1"/>
</dbReference>
<dbReference type="InterPro" id="IPR002054">
    <property type="entry name" value="DNA-dir_DNA_pol_X"/>
</dbReference>
<dbReference type="InterPro" id="IPR010996">
    <property type="entry name" value="HHH_MUS81"/>
</dbReference>
<keyword evidence="17" id="KW-1185">Reference proteome</keyword>
<dbReference type="PRINTS" id="PR00870">
    <property type="entry name" value="DNAPOLXBETA"/>
</dbReference>
<dbReference type="Proteomes" id="UP000308652">
    <property type="component" value="Unassembled WGS sequence"/>
</dbReference>
<reference evidence="16 17" key="1">
    <citation type="journal article" date="2019" name="Nat. Ecol. Evol.">
        <title>Megaphylogeny resolves global patterns of mushroom evolution.</title>
        <authorList>
            <person name="Varga T."/>
            <person name="Krizsan K."/>
            <person name="Foldi C."/>
            <person name="Dima B."/>
            <person name="Sanchez-Garcia M."/>
            <person name="Sanchez-Ramirez S."/>
            <person name="Szollosi G.J."/>
            <person name="Szarkandi J.G."/>
            <person name="Papp V."/>
            <person name="Albert L."/>
            <person name="Andreopoulos W."/>
            <person name="Angelini C."/>
            <person name="Antonin V."/>
            <person name="Barry K.W."/>
            <person name="Bougher N.L."/>
            <person name="Buchanan P."/>
            <person name="Buyck B."/>
            <person name="Bense V."/>
            <person name="Catcheside P."/>
            <person name="Chovatia M."/>
            <person name="Cooper J."/>
            <person name="Damon W."/>
            <person name="Desjardin D."/>
            <person name="Finy P."/>
            <person name="Geml J."/>
            <person name="Haridas S."/>
            <person name="Hughes K."/>
            <person name="Justo A."/>
            <person name="Karasinski D."/>
            <person name="Kautmanova I."/>
            <person name="Kiss B."/>
            <person name="Kocsube S."/>
            <person name="Kotiranta H."/>
            <person name="LaButti K.M."/>
            <person name="Lechner B.E."/>
            <person name="Liimatainen K."/>
            <person name="Lipzen A."/>
            <person name="Lukacs Z."/>
            <person name="Mihaltcheva S."/>
            <person name="Morgado L.N."/>
            <person name="Niskanen T."/>
            <person name="Noordeloos M.E."/>
            <person name="Ohm R.A."/>
            <person name="Ortiz-Santana B."/>
            <person name="Ovrebo C."/>
            <person name="Racz N."/>
            <person name="Riley R."/>
            <person name="Savchenko A."/>
            <person name="Shiryaev A."/>
            <person name="Soop K."/>
            <person name="Spirin V."/>
            <person name="Szebenyi C."/>
            <person name="Tomsovsky M."/>
            <person name="Tulloss R.E."/>
            <person name="Uehling J."/>
            <person name="Grigoriev I.V."/>
            <person name="Vagvolgyi C."/>
            <person name="Papp T."/>
            <person name="Martin F.M."/>
            <person name="Miettinen O."/>
            <person name="Hibbett D.S."/>
            <person name="Nagy L.G."/>
        </authorList>
    </citation>
    <scope>NUCLEOTIDE SEQUENCE [LARGE SCALE GENOMIC DNA]</scope>
    <source>
        <strain evidence="16 17">CBS 166.37</strain>
    </source>
</reference>
<dbReference type="FunFam" id="3.30.210.10:FF:000005">
    <property type="entry name" value="DNA polymerase IV"/>
    <property type="match status" value="1"/>
</dbReference>
<keyword evidence="8" id="KW-0238">DNA-binding</keyword>
<dbReference type="GO" id="GO:0006303">
    <property type="term" value="P:double-strand break repair via nonhomologous end joining"/>
    <property type="evidence" value="ECO:0007669"/>
    <property type="project" value="TreeGrafter"/>
</dbReference>
<dbReference type="EC" id="2.7.7.7" evidence="13"/>
<feature type="compositionally biased region" description="Low complexity" evidence="14">
    <location>
        <begin position="1"/>
        <end position="26"/>
    </location>
</feature>
<comment type="function">
    <text evidence="13">DNA polymerase that functions in several pathways of DNA repair. Involved in base excision repair (BER) responsible for repair of lesions that give rise to abasic (AP) sites in DNA. Also contributes to DNA double-strand break repair by non-homologous end joining and homologous recombination. Has both template-dependent and template-independent (terminal transferase) DNA polymerase activities. Has also a 5'-deoxyribose-5-phosphate lyase (dRP lyase) activity.</text>
</comment>
<evidence type="ECO:0000256" key="12">
    <source>
        <dbReference type="PIRSR" id="PIRSR622312-50"/>
    </source>
</evidence>
<dbReference type="SMART" id="SM00483">
    <property type="entry name" value="POLXc"/>
    <property type="match status" value="1"/>
</dbReference>
<evidence type="ECO:0000256" key="6">
    <source>
        <dbReference type="ARBA" id="ARBA00022763"/>
    </source>
</evidence>
<dbReference type="Gene3D" id="1.10.150.110">
    <property type="entry name" value="DNA polymerase beta, N-terminal domain-like"/>
    <property type="match status" value="1"/>
</dbReference>
<keyword evidence="6 13" id="KW-0227">DNA damage</keyword>
<evidence type="ECO:0000256" key="13">
    <source>
        <dbReference type="RuleBase" id="RU366014"/>
    </source>
</evidence>
<dbReference type="CDD" id="cd00141">
    <property type="entry name" value="NT_POLXc"/>
    <property type="match status" value="1"/>
</dbReference>
<dbReference type="SUPFAM" id="SSF81301">
    <property type="entry name" value="Nucleotidyltransferase"/>
    <property type="match status" value="1"/>
</dbReference>
<dbReference type="STRING" id="68775.A0A5C3MHR4"/>
<evidence type="ECO:0000259" key="15">
    <source>
        <dbReference type="SMART" id="SM00483"/>
    </source>
</evidence>
<accession>A0A5C3MHR4</accession>
<dbReference type="InterPro" id="IPR043519">
    <property type="entry name" value="NT_sf"/>
</dbReference>
<evidence type="ECO:0000256" key="10">
    <source>
        <dbReference type="ARBA" id="ARBA00023239"/>
    </source>
</evidence>
<dbReference type="Pfam" id="PF14716">
    <property type="entry name" value="HHH_8"/>
    <property type="match status" value="1"/>
</dbReference>
<dbReference type="PRINTS" id="PR00869">
    <property type="entry name" value="DNAPOLX"/>
</dbReference>
<dbReference type="GO" id="GO:0046872">
    <property type="term" value="F:metal ion binding"/>
    <property type="evidence" value="ECO:0007669"/>
    <property type="project" value="UniProtKB-UniRule"/>
</dbReference>
<protein>
    <recommendedName>
        <fullName evidence="13">DNA polymerase</fullName>
        <ecNumber evidence="13">2.7.7.7</ecNumber>
    </recommendedName>
</protein>
<keyword evidence="10" id="KW-0456">Lyase</keyword>
<keyword evidence="2" id="KW-0237">DNA synthesis</keyword>
<evidence type="ECO:0000256" key="9">
    <source>
        <dbReference type="ARBA" id="ARBA00023204"/>
    </source>
</evidence>
<dbReference type="OrthoDB" id="205514at2759"/>
<evidence type="ECO:0000256" key="7">
    <source>
        <dbReference type="ARBA" id="ARBA00022932"/>
    </source>
</evidence>
<dbReference type="SUPFAM" id="SSF81585">
    <property type="entry name" value="PsbU/PolX domain-like"/>
    <property type="match status" value="1"/>
</dbReference>
<dbReference type="InterPro" id="IPR027421">
    <property type="entry name" value="DNA_pol_lamdba_lyase_dom_sf"/>
</dbReference>
<dbReference type="GO" id="GO:0016829">
    <property type="term" value="F:lyase activity"/>
    <property type="evidence" value="ECO:0007669"/>
    <property type="project" value="UniProtKB-KW"/>
</dbReference>
<evidence type="ECO:0000256" key="4">
    <source>
        <dbReference type="ARBA" id="ARBA00022695"/>
    </source>
</evidence>
<keyword evidence="7 13" id="KW-0239">DNA-directed DNA polymerase</keyword>
<dbReference type="Pfam" id="PF14791">
    <property type="entry name" value="DNA_pol_B_thumb"/>
    <property type="match status" value="1"/>
</dbReference>
<dbReference type="InterPro" id="IPR022312">
    <property type="entry name" value="DNA_pol_X"/>
</dbReference>
<dbReference type="AlphaFoldDB" id="A0A5C3MHR4"/>
<feature type="region of interest" description="Disordered" evidence="14">
    <location>
        <begin position="1"/>
        <end position="40"/>
    </location>
</feature>
<dbReference type="GO" id="GO:0006260">
    <property type="term" value="P:DNA replication"/>
    <property type="evidence" value="ECO:0007669"/>
    <property type="project" value="UniProtKB-KW"/>
</dbReference>
<comment type="similarity">
    <text evidence="1 13">Belongs to the DNA polymerase type-X family.</text>
</comment>
<comment type="subcellular location">
    <subcellularLocation>
        <location evidence="13">Nucleus</location>
    </subcellularLocation>
</comment>
<keyword evidence="5" id="KW-0235">DNA replication</keyword>
<dbReference type="InterPro" id="IPR037160">
    <property type="entry name" value="DNA_Pol_thumb_sf"/>
</dbReference>